<keyword evidence="8" id="KW-1185">Reference proteome</keyword>
<feature type="transmembrane region" description="Helical" evidence="5">
    <location>
        <begin position="86"/>
        <end position="104"/>
    </location>
</feature>
<evidence type="ECO:0000313" key="7">
    <source>
        <dbReference type="EMBL" id="KAF2132439.1"/>
    </source>
</evidence>
<organism evidence="7 8">
    <name type="scientific">Dothidotthia symphoricarpi CBS 119687</name>
    <dbReference type="NCBI Taxonomy" id="1392245"/>
    <lineage>
        <taxon>Eukaryota</taxon>
        <taxon>Fungi</taxon>
        <taxon>Dikarya</taxon>
        <taxon>Ascomycota</taxon>
        <taxon>Pezizomycotina</taxon>
        <taxon>Dothideomycetes</taxon>
        <taxon>Pleosporomycetidae</taxon>
        <taxon>Pleosporales</taxon>
        <taxon>Dothidotthiaceae</taxon>
        <taxon>Dothidotthia</taxon>
    </lineage>
</organism>
<feature type="transmembrane region" description="Helical" evidence="5">
    <location>
        <begin position="378"/>
        <end position="398"/>
    </location>
</feature>
<keyword evidence="4 5" id="KW-0472">Membrane</keyword>
<dbReference type="Proteomes" id="UP000799771">
    <property type="component" value="Unassembled WGS sequence"/>
</dbReference>
<evidence type="ECO:0000256" key="4">
    <source>
        <dbReference type="ARBA" id="ARBA00023136"/>
    </source>
</evidence>
<dbReference type="InterPro" id="IPR011701">
    <property type="entry name" value="MFS"/>
</dbReference>
<name>A0A6A6AKG0_9PLEO</name>
<dbReference type="PANTHER" id="PTHR42718">
    <property type="entry name" value="MAJOR FACILITATOR SUPERFAMILY MULTIDRUG TRANSPORTER MFSC"/>
    <property type="match status" value="1"/>
</dbReference>
<feature type="transmembrane region" description="Helical" evidence="5">
    <location>
        <begin position="111"/>
        <end position="130"/>
    </location>
</feature>
<protein>
    <submittedName>
        <fullName evidence="7">MFS general substrate transporter</fullName>
    </submittedName>
</protein>
<dbReference type="Pfam" id="PF07690">
    <property type="entry name" value="MFS_1"/>
    <property type="match status" value="1"/>
</dbReference>
<proteinExistence type="predicted"/>
<accession>A0A6A6AKG0</accession>
<evidence type="ECO:0000256" key="2">
    <source>
        <dbReference type="ARBA" id="ARBA00022692"/>
    </source>
</evidence>
<dbReference type="GO" id="GO:0022857">
    <property type="term" value="F:transmembrane transporter activity"/>
    <property type="evidence" value="ECO:0007669"/>
    <property type="project" value="InterPro"/>
</dbReference>
<evidence type="ECO:0000256" key="3">
    <source>
        <dbReference type="ARBA" id="ARBA00022989"/>
    </source>
</evidence>
<evidence type="ECO:0000259" key="6">
    <source>
        <dbReference type="PROSITE" id="PS50850"/>
    </source>
</evidence>
<evidence type="ECO:0000313" key="8">
    <source>
        <dbReference type="Proteomes" id="UP000799771"/>
    </source>
</evidence>
<sequence>MGGPVRPLSSKDLVPSHTFVVDDAGAEDAELVRQPAHQSLWATTLLITTLCGVTFASSITTGLLAVATPTIAKELNMPIYRLAKPASIYGLTCGCSLLIAGSVADIVGSRYVYIAGCLLLTGFILGSGLAQNSTQLIAFRAGQGVAASMCLPTAISLLASSLPVGKRRNVGFAFAGASQPIGYSIGLFVGGFFVDSVGWRYGWYMSAIASFIVFLAAIFGIPKQVRGSSPSSTRKRLVYDIDWVGAILASACLGMLSYVLAVVSDDSQRIHDATQIVLLSIAGACLPSFVFWVQRQEQRGKPALIPNSLWKELAFSSICIMVFLTWAIVHSLEYLFSLFFQEVQGLSAVETSVRFIPNVVIGIVQTLAVGLVLHRISVYWVVLISCLLTALSPLLMALNDPDWTYWYAGFWAVLLSPISGDILFVVSALIVTNSFPDSTHALAGAVFNMLSQFGASVGLASVSLISSTVAKQSHAPADLLQGYRACFWTLLGAAIFTCLAGGFGLRRMSEKGMKKE</sequence>
<feature type="transmembrane region" description="Helical" evidence="5">
    <location>
        <begin position="485"/>
        <end position="505"/>
    </location>
</feature>
<feature type="transmembrane region" description="Helical" evidence="5">
    <location>
        <begin position="404"/>
        <end position="430"/>
    </location>
</feature>
<evidence type="ECO:0000256" key="5">
    <source>
        <dbReference type="SAM" id="Phobius"/>
    </source>
</evidence>
<dbReference type="RefSeq" id="XP_033526826.1">
    <property type="nucleotide sequence ID" value="XM_033663421.1"/>
</dbReference>
<evidence type="ECO:0000256" key="1">
    <source>
        <dbReference type="ARBA" id="ARBA00004141"/>
    </source>
</evidence>
<feature type="transmembrane region" description="Helical" evidence="5">
    <location>
        <begin position="241"/>
        <end position="261"/>
    </location>
</feature>
<feature type="transmembrane region" description="Helical" evidence="5">
    <location>
        <begin position="201"/>
        <end position="221"/>
    </location>
</feature>
<dbReference type="AlphaFoldDB" id="A0A6A6AKG0"/>
<feature type="transmembrane region" description="Helical" evidence="5">
    <location>
        <begin position="355"/>
        <end position="373"/>
    </location>
</feature>
<feature type="transmembrane region" description="Helical" evidence="5">
    <location>
        <begin position="442"/>
        <end position="465"/>
    </location>
</feature>
<comment type="subcellular location">
    <subcellularLocation>
        <location evidence="1">Membrane</location>
        <topology evidence="1">Multi-pass membrane protein</topology>
    </subcellularLocation>
</comment>
<feature type="transmembrane region" description="Helical" evidence="5">
    <location>
        <begin position="273"/>
        <end position="293"/>
    </location>
</feature>
<keyword evidence="3 5" id="KW-1133">Transmembrane helix</keyword>
<dbReference type="Gene3D" id="1.20.1250.20">
    <property type="entry name" value="MFS general substrate transporter like domains"/>
    <property type="match status" value="2"/>
</dbReference>
<dbReference type="GO" id="GO:0016020">
    <property type="term" value="C:membrane"/>
    <property type="evidence" value="ECO:0007669"/>
    <property type="project" value="UniProtKB-SubCell"/>
</dbReference>
<feature type="transmembrane region" description="Helical" evidence="5">
    <location>
        <begin position="170"/>
        <end position="189"/>
    </location>
</feature>
<dbReference type="PROSITE" id="PS50850">
    <property type="entry name" value="MFS"/>
    <property type="match status" value="1"/>
</dbReference>
<reference evidence="7" key="1">
    <citation type="journal article" date="2020" name="Stud. Mycol.">
        <title>101 Dothideomycetes genomes: a test case for predicting lifestyles and emergence of pathogens.</title>
        <authorList>
            <person name="Haridas S."/>
            <person name="Albert R."/>
            <person name="Binder M."/>
            <person name="Bloem J."/>
            <person name="Labutti K."/>
            <person name="Salamov A."/>
            <person name="Andreopoulos B."/>
            <person name="Baker S."/>
            <person name="Barry K."/>
            <person name="Bills G."/>
            <person name="Bluhm B."/>
            <person name="Cannon C."/>
            <person name="Castanera R."/>
            <person name="Culley D."/>
            <person name="Daum C."/>
            <person name="Ezra D."/>
            <person name="Gonzalez J."/>
            <person name="Henrissat B."/>
            <person name="Kuo A."/>
            <person name="Liang C."/>
            <person name="Lipzen A."/>
            <person name="Lutzoni F."/>
            <person name="Magnuson J."/>
            <person name="Mondo S."/>
            <person name="Nolan M."/>
            <person name="Ohm R."/>
            <person name="Pangilinan J."/>
            <person name="Park H.-J."/>
            <person name="Ramirez L."/>
            <person name="Alfaro M."/>
            <person name="Sun H."/>
            <person name="Tritt A."/>
            <person name="Yoshinaga Y."/>
            <person name="Zwiers L.-H."/>
            <person name="Turgeon B."/>
            <person name="Goodwin S."/>
            <person name="Spatafora J."/>
            <person name="Crous P."/>
            <person name="Grigoriev I."/>
        </authorList>
    </citation>
    <scope>NUCLEOTIDE SEQUENCE</scope>
    <source>
        <strain evidence="7">CBS 119687</strain>
    </source>
</reference>
<dbReference type="PANTHER" id="PTHR42718:SF10">
    <property type="entry name" value="TRANSPORTER, PUTATIVE (AFU_ORTHOLOGUE AFUA_8G06760)-RELATED"/>
    <property type="match status" value="1"/>
</dbReference>
<dbReference type="InterPro" id="IPR036259">
    <property type="entry name" value="MFS_trans_sf"/>
</dbReference>
<feature type="domain" description="Major facilitator superfamily (MFS) profile" evidence="6">
    <location>
        <begin position="46"/>
        <end position="509"/>
    </location>
</feature>
<gene>
    <name evidence="7" type="ORF">P153DRAFT_285768</name>
</gene>
<keyword evidence="2 5" id="KW-0812">Transmembrane</keyword>
<feature type="transmembrane region" description="Helical" evidence="5">
    <location>
        <begin position="313"/>
        <end position="335"/>
    </location>
</feature>
<dbReference type="SUPFAM" id="SSF103473">
    <property type="entry name" value="MFS general substrate transporter"/>
    <property type="match status" value="1"/>
</dbReference>
<dbReference type="EMBL" id="ML977501">
    <property type="protein sequence ID" value="KAF2132439.1"/>
    <property type="molecule type" value="Genomic_DNA"/>
</dbReference>
<dbReference type="GeneID" id="54403853"/>
<feature type="transmembrane region" description="Helical" evidence="5">
    <location>
        <begin position="40"/>
        <end position="66"/>
    </location>
</feature>
<dbReference type="OrthoDB" id="2130629at2759"/>
<dbReference type="InterPro" id="IPR020846">
    <property type="entry name" value="MFS_dom"/>
</dbReference>